<feature type="compositionally biased region" description="Polar residues" evidence="6">
    <location>
        <begin position="509"/>
        <end position="519"/>
    </location>
</feature>
<feature type="compositionally biased region" description="Pro residues" evidence="6">
    <location>
        <begin position="411"/>
        <end position="460"/>
    </location>
</feature>
<organism evidence="9 10">
    <name type="scientific">Micromonospora radicis</name>
    <dbReference type="NCBI Taxonomy" id="1894971"/>
    <lineage>
        <taxon>Bacteria</taxon>
        <taxon>Bacillati</taxon>
        <taxon>Actinomycetota</taxon>
        <taxon>Actinomycetes</taxon>
        <taxon>Micromonosporales</taxon>
        <taxon>Micromonosporaceae</taxon>
        <taxon>Micromonospora</taxon>
    </lineage>
</organism>
<evidence type="ECO:0000256" key="4">
    <source>
        <dbReference type="ARBA" id="ARBA00022807"/>
    </source>
</evidence>
<comment type="caution">
    <text evidence="9">The sequence shown here is derived from an EMBL/GenBank/DDBJ whole genome shotgun (WGS) entry which is preliminary data.</text>
</comment>
<proteinExistence type="inferred from homology"/>
<feature type="coiled-coil region" evidence="5">
    <location>
        <begin position="95"/>
        <end position="157"/>
    </location>
</feature>
<dbReference type="OrthoDB" id="5184762at2"/>
<gene>
    <name evidence="9" type="ORF">D2L64_20080</name>
</gene>
<dbReference type="Proteomes" id="UP000283832">
    <property type="component" value="Unassembled WGS sequence"/>
</dbReference>
<dbReference type="PROSITE" id="PS51935">
    <property type="entry name" value="NLPC_P60"/>
    <property type="match status" value="1"/>
</dbReference>
<evidence type="ECO:0000256" key="3">
    <source>
        <dbReference type="ARBA" id="ARBA00022801"/>
    </source>
</evidence>
<keyword evidence="10" id="KW-1185">Reference proteome</keyword>
<evidence type="ECO:0000259" key="8">
    <source>
        <dbReference type="PROSITE" id="PS51935"/>
    </source>
</evidence>
<dbReference type="SUPFAM" id="SSF54001">
    <property type="entry name" value="Cysteine proteinases"/>
    <property type="match status" value="1"/>
</dbReference>
<feature type="signal peptide" evidence="7">
    <location>
        <begin position="1"/>
        <end position="44"/>
    </location>
</feature>
<evidence type="ECO:0000256" key="1">
    <source>
        <dbReference type="ARBA" id="ARBA00007074"/>
    </source>
</evidence>
<keyword evidence="2" id="KW-0645">Protease</keyword>
<dbReference type="Pfam" id="PF00877">
    <property type="entry name" value="NLPC_P60"/>
    <property type="match status" value="1"/>
</dbReference>
<feature type="chain" id="PRO_5019255436" evidence="7">
    <location>
        <begin position="45"/>
        <end position="519"/>
    </location>
</feature>
<evidence type="ECO:0000256" key="5">
    <source>
        <dbReference type="SAM" id="Coils"/>
    </source>
</evidence>
<feature type="compositionally biased region" description="Low complexity" evidence="6">
    <location>
        <begin position="495"/>
        <end position="505"/>
    </location>
</feature>
<sequence>MVDSEHGRRQRRRHPVISPVLRPMLWSALLSAVAATVLAAPAYAEPGVPVTVPDTGSRPTVTGPFQLPGAAPADPNPGVVAPSVSPGASALEVQINAAEARVGELGTQLLELEQQRTEAEAQQLSAERDLEFARAAVQQAQQRADQAAAQAIKADAALPPLDFAADLRDLELLRRANRGERAEHATAPAAGELARTRADEQVATEAYTAAESRLRGAQEQYTATQKALRDEEAKLLKLREQNATQLVELARQQERAEQQLGADYANQSADGLVAHPTALAALAYARRQLGDPYVWGATGPNSFDCSGLIWSAYRSAGYYQLPRVSRDQYYATRSRTVPRNALLPGDLVFFASGSSWRTIHHMGMYIGDGKMIHAPTTGDVVKISTVRWSRLFAATRVVGAVPAESASPTPSATPTPTPTVKPTPKPSPTPKPTTTPRPTPTPTPSTSPTPAPTSPSPTPTPTGSTTPTPTPSVTSATPSPTTTPGDSDDLDDDASPTTTTSSLAPEESVSATPSTVGGH</sequence>
<feature type="coiled-coil region" evidence="5">
    <location>
        <begin position="214"/>
        <end position="259"/>
    </location>
</feature>
<protein>
    <submittedName>
        <fullName evidence="9">NlpC/P60 family protein</fullName>
    </submittedName>
</protein>
<feature type="domain" description="NlpC/P60" evidence="8">
    <location>
        <begin position="275"/>
        <end position="404"/>
    </location>
</feature>
<dbReference type="GO" id="GO:0008234">
    <property type="term" value="F:cysteine-type peptidase activity"/>
    <property type="evidence" value="ECO:0007669"/>
    <property type="project" value="UniProtKB-KW"/>
</dbReference>
<dbReference type="GO" id="GO:0006508">
    <property type="term" value="P:proteolysis"/>
    <property type="evidence" value="ECO:0007669"/>
    <property type="project" value="UniProtKB-KW"/>
</dbReference>
<dbReference type="AlphaFoldDB" id="A0A418MQV3"/>
<dbReference type="EMBL" id="QXEC01000021">
    <property type="protein sequence ID" value="RIV36118.1"/>
    <property type="molecule type" value="Genomic_DNA"/>
</dbReference>
<keyword evidence="3" id="KW-0378">Hydrolase</keyword>
<keyword evidence="4" id="KW-0788">Thiol protease</keyword>
<comment type="similarity">
    <text evidence="1">Belongs to the peptidase C40 family.</text>
</comment>
<feature type="compositionally biased region" description="Low complexity" evidence="6">
    <location>
        <begin position="461"/>
        <end position="485"/>
    </location>
</feature>
<keyword evidence="5" id="KW-0175">Coiled coil</keyword>
<dbReference type="PRINTS" id="PR01217">
    <property type="entry name" value="PRICHEXTENSN"/>
</dbReference>
<evidence type="ECO:0000256" key="6">
    <source>
        <dbReference type="SAM" id="MobiDB-lite"/>
    </source>
</evidence>
<evidence type="ECO:0000256" key="2">
    <source>
        <dbReference type="ARBA" id="ARBA00022670"/>
    </source>
</evidence>
<feature type="region of interest" description="Disordered" evidence="6">
    <location>
        <begin position="401"/>
        <end position="519"/>
    </location>
</feature>
<reference evidence="9 10" key="1">
    <citation type="submission" date="2018-08" db="EMBL/GenBank/DDBJ databases">
        <title>Jishengella sp. nov., isolated from a root of Azadirachta indica A. Juss. var. siamensis Valenton.</title>
        <authorList>
            <person name="Kuncharoen N."/>
            <person name="Tanasupawat S."/>
            <person name="Kudo T."/>
            <person name="Ohkuma M."/>
        </authorList>
    </citation>
    <scope>NUCLEOTIDE SEQUENCE [LARGE SCALE GENOMIC DNA]</scope>
    <source>
        <strain evidence="9 10">AZ1-13</strain>
    </source>
</reference>
<dbReference type="Gene3D" id="3.90.1720.10">
    <property type="entry name" value="endopeptidase domain like (from Nostoc punctiforme)"/>
    <property type="match status" value="1"/>
</dbReference>
<evidence type="ECO:0000256" key="7">
    <source>
        <dbReference type="SAM" id="SignalP"/>
    </source>
</evidence>
<dbReference type="InterPro" id="IPR000064">
    <property type="entry name" value="NLP_P60_dom"/>
</dbReference>
<evidence type="ECO:0000313" key="10">
    <source>
        <dbReference type="Proteomes" id="UP000283832"/>
    </source>
</evidence>
<dbReference type="InterPro" id="IPR038765">
    <property type="entry name" value="Papain-like_cys_pep_sf"/>
</dbReference>
<dbReference type="PANTHER" id="PTHR47053">
    <property type="entry name" value="MUREIN DD-ENDOPEPTIDASE MEPH-RELATED"/>
    <property type="match status" value="1"/>
</dbReference>
<name>A0A418MQV3_9ACTN</name>
<keyword evidence="7" id="KW-0732">Signal</keyword>
<evidence type="ECO:0000313" key="9">
    <source>
        <dbReference type="EMBL" id="RIV36118.1"/>
    </source>
</evidence>
<dbReference type="InterPro" id="IPR051202">
    <property type="entry name" value="Peptidase_C40"/>
</dbReference>
<dbReference type="PANTHER" id="PTHR47053:SF1">
    <property type="entry name" value="MUREIN DD-ENDOPEPTIDASE MEPH-RELATED"/>
    <property type="match status" value="1"/>
</dbReference>
<accession>A0A418MQV3</accession>
<dbReference type="RefSeq" id="WP_119578761.1">
    <property type="nucleotide sequence ID" value="NZ_QXEC01000021.1"/>
</dbReference>